<comment type="caution">
    <text evidence="2">The sequence shown here is derived from an EMBL/GenBank/DDBJ whole genome shotgun (WGS) entry which is preliminary data.</text>
</comment>
<sequence>MVAIQHVFADRLPVLAALAGGASSDPGGQLEDVWAWLVQHWGEFALWASQRHVVIAFLAWVITFTVVCIIGLGLGFGPAGVGAGSAAAVFQSWAYGAWTPAGGIFATLTSMAMIGTLAPAIFIAAATVATLVTAIVWLGGAGRDGSVLALGFGG</sequence>
<evidence type="ECO:0000313" key="3">
    <source>
        <dbReference type="Proteomes" id="UP001172101"/>
    </source>
</evidence>
<gene>
    <name evidence="2" type="ORF">B0T26DRAFT_677322</name>
</gene>
<feature type="transmembrane region" description="Helical" evidence="1">
    <location>
        <begin position="120"/>
        <end position="140"/>
    </location>
</feature>
<accession>A0AA40ABM5</accession>
<keyword evidence="3" id="KW-1185">Reference proteome</keyword>
<evidence type="ECO:0000256" key="1">
    <source>
        <dbReference type="SAM" id="Phobius"/>
    </source>
</evidence>
<dbReference type="GeneID" id="85323359"/>
<dbReference type="InterPro" id="IPR038213">
    <property type="entry name" value="IFI6/IFI27-like_sf"/>
</dbReference>
<dbReference type="Gene3D" id="6.10.110.10">
    <property type="match status" value="1"/>
</dbReference>
<evidence type="ECO:0000313" key="2">
    <source>
        <dbReference type="EMBL" id="KAK0712917.1"/>
    </source>
</evidence>
<keyword evidence="1" id="KW-0812">Transmembrane</keyword>
<protein>
    <submittedName>
        <fullName evidence="2">Uncharacterized protein</fullName>
    </submittedName>
</protein>
<dbReference type="RefSeq" id="XP_060294240.1">
    <property type="nucleotide sequence ID" value="XM_060440089.1"/>
</dbReference>
<proteinExistence type="predicted"/>
<dbReference type="Proteomes" id="UP001172101">
    <property type="component" value="Unassembled WGS sequence"/>
</dbReference>
<dbReference type="EMBL" id="JAUIRO010000005">
    <property type="protein sequence ID" value="KAK0712917.1"/>
    <property type="molecule type" value="Genomic_DNA"/>
</dbReference>
<dbReference type="AlphaFoldDB" id="A0AA40ABM5"/>
<keyword evidence="1" id="KW-1133">Transmembrane helix</keyword>
<feature type="transmembrane region" description="Helical" evidence="1">
    <location>
        <begin position="88"/>
        <end position="108"/>
    </location>
</feature>
<reference evidence="2" key="1">
    <citation type="submission" date="2023-06" db="EMBL/GenBank/DDBJ databases">
        <title>Genome-scale phylogeny and comparative genomics of the fungal order Sordariales.</title>
        <authorList>
            <consortium name="Lawrence Berkeley National Laboratory"/>
            <person name="Hensen N."/>
            <person name="Bonometti L."/>
            <person name="Westerberg I."/>
            <person name="Brannstrom I.O."/>
            <person name="Guillou S."/>
            <person name="Cros-Aarteil S."/>
            <person name="Calhoun S."/>
            <person name="Haridas S."/>
            <person name="Kuo A."/>
            <person name="Mondo S."/>
            <person name="Pangilinan J."/>
            <person name="Riley R."/>
            <person name="LaButti K."/>
            <person name="Andreopoulos B."/>
            <person name="Lipzen A."/>
            <person name="Chen C."/>
            <person name="Yanf M."/>
            <person name="Daum C."/>
            <person name="Ng V."/>
            <person name="Clum A."/>
            <person name="Steindorff A."/>
            <person name="Ohm R."/>
            <person name="Martin F."/>
            <person name="Silar P."/>
            <person name="Natvig D."/>
            <person name="Lalanne C."/>
            <person name="Gautier V."/>
            <person name="Ament-velasquez S.L."/>
            <person name="Kruys A."/>
            <person name="Hutchinson M.I."/>
            <person name="Powell A.J."/>
            <person name="Barry K."/>
            <person name="Miller A.N."/>
            <person name="Grigoriev I.V."/>
            <person name="Debuchy R."/>
            <person name="Gladieux P."/>
            <person name="Thoren M.H."/>
            <person name="Johannesson H."/>
        </authorList>
    </citation>
    <scope>NUCLEOTIDE SEQUENCE</scope>
    <source>
        <strain evidence="2">SMH2392-1A</strain>
    </source>
</reference>
<name>A0AA40ABM5_9PEZI</name>
<feature type="transmembrane region" description="Helical" evidence="1">
    <location>
        <begin position="53"/>
        <end position="76"/>
    </location>
</feature>
<keyword evidence="1" id="KW-0472">Membrane</keyword>
<organism evidence="2 3">
    <name type="scientific">Lasiosphaeria miniovina</name>
    <dbReference type="NCBI Taxonomy" id="1954250"/>
    <lineage>
        <taxon>Eukaryota</taxon>
        <taxon>Fungi</taxon>
        <taxon>Dikarya</taxon>
        <taxon>Ascomycota</taxon>
        <taxon>Pezizomycotina</taxon>
        <taxon>Sordariomycetes</taxon>
        <taxon>Sordariomycetidae</taxon>
        <taxon>Sordariales</taxon>
        <taxon>Lasiosphaeriaceae</taxon>
        <taxon>Lasiosphaeria</taxon>
    </lineage>
</organism>